<feature type="region of interest" description="Disordered" evidence="4">
    <location>
        <begin position="253"/>
        <end position="274"/>
    </location>
</feature>
<keyword evidence="1" id="KW-0479">Metal-binding</keyword>
<feature type="transmembrane region" description="Helical" evidence="5">
    <location>
        <begin position="96"/>
        <end position="114"/>
    </location>
</feature>
<dbReference type="AlphaFoldDB" id="A0A7R9ADG2"/>
<evidence type="ECO:0000256" key="3">
    <source>
        <dbReference type="ARBA" id="ARBA00022833"/>
    </source>
</evidence>
<evidence type="ECO:0000259" key="6">
    <source>
        <dbReference type="PROSITE" id="PS51292"/>
    </source>
</evidence>
<dbReference type="SUPFAM" id="SSF57850">
    <property type="entry name" value="RING/U-box"/>
    <property type="match status" value="1"/>
</dbReference>
<dbReference type="PANTHER" id="PTHR20893:SF2">
    <property type="entry name" value="LD08641P"/>
    <property type="match status" value="1"/>
</dbReference>
<evidence type="ECO:0000313" key="8">
    <source>
        <dbReference type="Proteomes" id="UP000677054"/>
    </source>
</evidence>
<dbReference type="Pfam" id="PF06454">
    <property type="entry name" value="THH1_TOM1-3_dom"/>
    <property type="match status" value="1"/>
</dbReference>
<dbReference type="GO" id="GO:0008270">
    <property type="term" value="F:zinc ion binding"/>
    <property type="evidence" value="ECO:0007669"/>
    <property type="project" value="UniProtKB-KW"/>
</dbReference>
<dbReference type="Proteomes" id="UP000677054">
    <property type="component" value="Unassembled WGS sequence"/>
</dbReference>
<gene>
    <name evidence="7" type="ORF">DSTB1V02_LOCUS11611</name>
</gene>
<dbReference type="InterPro" id="IPR013083">
    <property type="entry name" value="Znf_RING/FYVE/PHD"/>
</dbReference>
<organism evidence="7">
    <name type="scientific">Darwinula stevensoni</name>
    <dbReference type="NCBI Taxonomy" id="69355"/>
    <lineage>
        <taxon>Eukaryota</taxon>
        <taxon>Metazoa</taxon>
        <taxon>Ecdysozoa</taxon>
        <taxon>Arthropoda</taxon>
        <taxon>Crustacea</taxon>
        <taxon>Oligostraca</taxon>
        <taxon>Ostracoda</taxon>
        <taxon>Podocopa</taxon>
        <taxon>Podocopida</taxon>
        <taxon>Darwinulocopina</taxon>
        <taxon>Darwinuloidea</taxon>
        <taxon>Darwinulidae</taxon>
        <taxon>Darwinula</taxon>
    </lineage>
</organism>
<dbReference type="Gene3D" id="2.60.120.260">
    <property type="entry name" value="Galactose-binding domain-like"/>
    <property type="match status" value="1"/>
</dbReference>
<keyword evidence="3" id="KW-0862">Zinc</keyword>
<feature type="domain" description="RING-CH-type" evidence="6">
    <location>
        <begin position="371"/>
        <end position="442"/>
    </location>
</feature>
<keyword evidence="5" id="KW-1133">Transmembrane helix</keyword>
<proteinExistence type="predicted"/>
<accession>A0A7R9ADG2</accession>
<keyword evidence="2" id="KW-0863">Zinc-finger</keyword>
<feature type="compositionally biased region" description="Low complexity" evidence="4">
    <location>
        <begin position="261"/>
        <end position="271"/>
    </location>
</feature>
<feature type="transmembrane region" description="Helical" evidence="5">
    <location>
        <begin position="208"/>
        <end position="228"/>
    </location>
</feature>
<dbReference type="EMBL" id="LR903396">
    <property type="protein sequence ID" value="CAD7251849.1"/>
    <property type="molecule type" value="Genomic_DNA"/>
</dbReference>
<protein>
    <recommendedName>
        <fullName evidence="6">RING-CH-type domain-containing protein</fullName>
    </recommendedName>
</protein>
<dbReference type="PANTHER" id="PTHR20893">
    <property type="entry name" value="LD08641P"/>
    <property type="match status" value="1"/>
</dbReference>
<dbReference type="PROSITE" id="PS51292">
    <property type="entry name" value="ZF_RING_CH"/>
    <property type="match status" value="1"/>
</dbReference>
<evidence type="ECO:0000256" key="4">
    <source>
        <dbReference type="SAM" id="MobiDB-lite"/>
    </source>
</evidence>
<feature type="region of interest" description="Disordered" evidence="4">
    <location>
        <begin position="354"/>
        <end position="373"/>
    </location>
</feature>
<reference evidence="7" key="1">
    <citation type="submission" date="2020-11" db="EMBL/GenBank/DDBJ databases">
        <authorList>
            <person name="Tran Van P."/>
        </authorList>
    </citation>
    <scope>NUCLEOTIDE SEQUENCE</scope>
</reference>
<feature type="transmembrane region" description="Helical" evidence="5">
    <location>
        <begin position="166"/>
        <end position="188"/>
    </location>
</feature>
<evidence type="ECO:0000256" key="2">
    <source>
        <dbReference type="ARBA" id="ARBA00022771"/>
    </source>
</evidence>
<keyword evidence="5" id="KW-0472">Membrane</keyword>
<dbReference type="OrthoDB" id="2154780at2759"/>
<dbReference type="InterPro" id="IPR009457">
    <property type="entry name" value="THH1/TOM1/TOM3_dom"/>
</dbReference>
<dbReference type="CDD" id="cd16495">
    <property type="entry name" value="RING_CH-C4HC3_MARCH"/>
    <property type="match status" value="1"/>
</dbReference>
<feature type="transmembrane region" description="Helical" evidence="5">
    <location>
        <begin position="460"/>
        <end position="481"/>
    </location>
</feature>
<dbReference type="Pfam" id="PF12906">
    <property type="entry name" value="RINGv"/>
    <property type="match status" value="1"/>
</dbReference>
<name>A0A7R9ADG2_9CRUS</name>
<evidence type="ECO:0000256" key="5">
    <source>
        <dbReference type="SAM" id="Phobius"/>
    </source>
</evidence>
<keyword evidence="8" id="KW-1185">Reference proteome</keyword>
<feature type="transmembrane region" description="Helical" evidence="5">
    <location>
        <begin position="487"/>
        <end position="508"/>
    </location>
</feature>
<dbReference type="InterPro" id="IPR011016">
    <property type="entry name" value="Znf_RING-CH"/>
</dbReference>
<dbReference type="EMBL" id="CAJPEV010003879">
    <property type="protein sequence ID" value="CAG0900725.1"/>
    <property type="molecule type" value="Genomic_DNA"/>
</dbReference>
<feature type="transmembrane region" description="Helical" evidence="5">
    <location>
        <begin position="126"/>
        <end position="146"/>
    </location>
</feature>
<evidence type="ECO:0000256" key="1">
    <source>
        <dbReference type="ARBA" id="ARBA00022723"/>
    </source>
</evidence>
<dbReference type="SMART" id="SM00744">
    <property type="entry name" value="RINGv"/>
    <property type="match status" value="1"/>
</dbReference>
<keyword evidence="5" id="KW-0812">Transmembrane</keyword>
<dbReference type="Gene3D" id="3.30.40.10">
    <property type="entry name" value="Zinc/RING finger domain, C3HC4 (zinc finger)"/>
    <property type="match status" value="1"/>
</dbReference>
<feature type="transmembrane region" description="Helical" evidence="5">
    <location>
        <begin position="50"/>
        <end position="75"/>
    </location>
</feature>
<sequence>MVLGRKRLFPLLTMSFCEANCSGRGDCFNGTCVCEVEFGGDWCQDPNRSYFLAFASIFYTVCAVSFLQLIVCMYAEVQRMKTPSFRRAFRVTTQKALYVLIFIAAALRAVYFSFGENHDLSLSSSLLGAYYAVMLTGSSLIVCFWAEVFHIPGVKWERPRFLSKSFIGFVAFNIITYSLLAAELLMLFVAPKSQEHQEFLVQIFNGCYAVLIFIVVVFFLIYGVEVFFKVRGGFLRDLQRNGHALETITIKGKRGREHPETQTQQEQLQPDDGVHEPSEHVLNATVDFGQLHQSRFGLVFQACILLCTVCFLFSDVLGHFWKDKPDQLWILNPKRILKRLDADAVAGESIVHQPGVSAAEDDDRSSNASGDSNVSGLECWICYDGERADAGPLIQPCQCKGGVGAVHHDCLRRWLIEAAGKDETGDGGAMRCRVCDTPYQLEWGAGSAFRGAFPMKRRHWVHTTLLTMVMCVAGIGAWAAFQVQASTGIKLLAVGLALVVHYLCVRFLGFSVIKAYHRAKISAVKILGSRPSEPEAEGQERVITVMATSRLLFPVPESHI</sequence>
<evidence type="ECO:0000313" key="7">
    <source>
        <dbReference type="EMBL" id="CAD7251849.1"/>
    </source>
</evidence>